<dbReference type="Gene3D" id="1.20.1250.20">
    <property type="entry name" value="MFS general substrate transporter like domains"/>
    <property type="match status" value="2"/>
</dbReference>
<evidence type="ECO:0000256" key="1">
    <source>
        <dbReference type="ARBA" id="ARBA00004141"/>
    </source>
</evidence>
<feature type="transmembrane region" description="Helical" evidence="2">
    <location>
        <begin position="357"/>
        <end position="377"/>
    </location>
</feature>
<feature type="transmembrane region" description="Helical" evidence="2">
    <location>
        <begin position="65"/>
        <end position="89"/>
    </location>
</feature>
<accession>A0A1D1W668</accession>
<dbReference type="InterPro" id="IPR036259">
    <property type="entry name" value="MFS_trans_sf"/>
</dbReference>
<comment type="caution">
    <text evidence="4">The sequence shown here is derived from an EMBL/GenBank/DDBJ whole genome shotgun (WGS) entry which is preliminary data.</text>
</comment>
<dbReference type="InterPro" id="IPR020846">
    <property type="entry name" value="MFS_dom"/>
</dbReference>
<dbReference type="GO" id="GO:0016020">
    <property type="term" value="C:membrane"/>
    <property type="evidence" value="ECO:0007669"/>
    <property type="project" value="UniProtKB-SubCell"/>
</dbReference>
<feature type="transmembrane region" description="Helical" evidence="2">
    <location>
        <begin position="321"/>
        <end position="345"/>
    </location>
</feature>
<evidence type="ECO:0000256" key="2">
    <source>
        <dbReference type="SAM" id="Phobius"/>
    </source>
</evidence>
<dbReference type="InterPro" id="IPR011701">
    <property type="entry name" value="MFS"/>
</dbReference>
<feature type="transmembrane region" description="Helical" evidence="2">
    <location>
        <begin position="389"/>
        <end position="413"/>
    </location>
</feature>
<dbReference type="PANTHER" id="PTHR11360:SF284">
    <property type="entry name" value="EG:103B4.3 PROTEIN-RELATED"/>
    <property type="match status" value="1"/>
</dbReference>
<keyword evidence="2" id="KW-1133">Transmembrane helix</keyword>
<dbReference type="Pfam" id="PF07690">
    <property type="entry name" value="MFS_1"/>
    <property type="match status" value="1"/>
</dbReference>
<dbReference type="OrthoDB" id="5667at2759"/>
<dbReference type="PROSITE" id="PS50850">
    <property type="entry name" value="MFS"/>
    <property type="match status" value="1"/>
</dbReference>
<keyword evidence="2" id="KW-0812">Transmembrane</keyword>
<feature type="transmembrane region" description="Helical" evidence="2">
    <location>
        <begin position="26"/>
        <end position="53"/>
    </location>
</feature>
<feature type="transmembrane region" description="Helical" evidence="2">
    <location>
        <begin position="266"/>
        <end position="286"/>
    </location>
</feature>
<feature type="transmembrane region" description="Helical" evidence="2">
    <location>
        <begin position="234"/>
        <end position="254"/>
    </location>
</feature>
<organism evidence="4 5">
    <name type="scientific">Ramazzottius varieornatus</name>
    <name type="common">Water bear</name>
    <name type="synonym">Tardigrade</name>
    <dbReference type="NCBI Taxonomy" id="947166"/>
    <lineage>
        <taxon>Eukaryota</taxon>
        <taxon>Metazoa</taxon>
        <taxon>Ecdysozoa</taxon>
        <taxon>Tardigrada</taxon>
        <taxon>Eutardigrada</taxon>
        <taxon>Parachela</taxon>
        <taxon>Hypsibioidea</taxon>
        <taxon>Ramazzottiidae</taxon>
        <taxon>Ramazzottius</taxon>
    </lineage>
</organism>
<evidence type="ECO:0000313" key="4">
    <source>
        <dbReference type="EMBL" id="GAV08917.1"/>
    </source>
</evidence>
<comment type="subcellular location">
    <subcellularLocation>
        <location evidence="1">Membrane</location>
        <topology evidence="1">Multi-pass membrane protein</topology>
    </subcellularLocation>
</comment>
<keyword evidence="5" id="KW-1185">Reference proteome</keyword>
<dbReference type="STRING" id="947166.A0A1D1W668"/>
<dbReference type="GO" id="GO:0008028">
    <property type="term" value="F:monocarboxylic acid transmembrane transporter activity"/>
    <property type="evidence" value="ECO:0007669"/>
    <property type="project" value="TreeGrafter"/>
</dbReference>
<dbReference type="Proteomes" id="UP000186922">
    <property type="component" value="Unassembled WGS sequence"/>
</dbReference>
<feature type="transmembrane region" description="Helical" evidence="2">
    <location>
        <begin position="96"/>
        <end position="115"/>
    </location>
</feature>
<dbReference type="InterPro" id="IPR050327">
    <property type="entry name" value="Proton-linked_MCT"/>
</dbReference>
<dbReference type="AlphaFoldDB" id="A0A1D1W668"/>
<sequence length="432" mass="47126">MKMKVYGSLGRTRCGEEDDKDVDSGWAWIVLFASFMANGIILGSSFAFSVFYAEWIECFHKGPTATSLLISISCALILGTSAPATILANRFGARRIIMLGGLLSATGFAASAVVPSFEWLYVTYGLMAGLGNGLALIPSFGVLSLYFRERRNFATSVVTVGTGVGIMIFSLLFEYLIASYTWRGAMLITAGILLNVIPCGAVMSKRLPHFQNSGLSQYAEFSLFKEPSFCASMIHFLLMGSHFVFVVFCLQYALVTFRIPKEQGAWVVTVMGATNIGGRVFVAVLSISHKFATANRRFVLLHFSSLCVAVATFCYSLCETFVMACVVSGLLGLSWGTKFALMPGIQMDISTAKRFNAAWGYLTLVSGISYFALPPLAGEIMKMTGNFASVFYFAGLMSLAAFFVCPILHGLWWSKRSVDTGEKKSLLDLEIR</sequence>
<feature type="transmembrane region" description="Helical" evidence="2">
    <location>
        <begin position="121"/>
        <end position="146"/>
    </location>
</feature>
<evidence type="ECO:0000313" key="5">
    <source>
        <dbReference type="Proteomes" id="UP000186922"/>
    </source>
</evidence>
<dbReference type="CDD" id="cd17352">
    <property type="entry name" value="MFS_MCT_SLC16"/>
    <property type="match status" value="1"/>
</dbReference>
<feature type="transmembrane region" description="Helical" evidence="2">
    <location>
        <begin position="153"/>
        <end position="178"/>
    </location>
</feature>
<feature type="transmembrane region" description="Helical" evidence="2">
    <location>
        <begin position="184"/>
        <end position="203"/>
    </location>
</feature>
<feature type="transmembrane region" description="Helical" evidence="2">
    <location>
        <begin position="298"/>
        <end position="315"/>
    </location>
</feature>
<evidence type="ECO:0000259" key="3">
    <source>
        <dbReference type="PROSITE" id="PS50850"/>
    </source>
</evidence>
<name>A0A1D1W668_RAMVA</name>
<reference evidence="4 5" key="1">
    <citation type="journal article" date="2016" name="Nat. Commun.">
        <title>Extremotolerant tardigrade genome and improved radiotolerance of human cultured cells by tardigrade-unique protein.</title>
        <authorList>
            <person name="Hashimoto T."/>
            <person name="Horikawa D.D."/>
            <person name="Saito Y."/>
            <person name="Kuwahara H."/>
            <person name="Kozuka-Hata H."/>
            <person name="Shin-I T."/>
            <person name="Minakuchi Y."/>
            <person name="Ohishi K."/>
            <person name="Motoyama A."/>
            <person name="Aizu T."/>
            <person name="Enomoto A."/>
            <person name="Kondo K."/>
            <person name="Tanaka S."/>
            <person name="Hara Y."/>
            <person name="Koshikawa S."/>
            <person name="Sagara H."/>
            <person name="Miura T."/>
            <person name="Yokobori S."/>
            <person name="Miyagawa K."/>
            <person name="Suzuki Y."/>
            <person name="Kubo T."/>
            <person name="Oyama M."/>
            <person name="Kohara Y."/>
            <person name="Fujiyama A."/>
            <person name="Arakawa K."/>
            <person name="Katayama T."/>
            <person name="Toyoda A."/>
            <person name="Kunieda T."/>
        </authorList>
    </citation>
    <scope>NUCLEOTIDE SEQUENCE [LARGE SCALE GENOMIC DNA]</scope>
    <source>
        <strain evidence="4 5">YOKOZUNA-1</strain>
    </source>
</reference>
<feature type="domain" description="Major facilitator superfamily (MFS) profile" evidence="3">
    <location>
        <begin position="27"/>
        <end position="412"/>
    </location>
</feature>
<dbReference type="SUPFAM" id="SSF103473">
    <property type="entry name" value="MFS general substrate transporter"/>
    <property type="match status" value="1"/>
</dbReference>
<proteinExistence type="predicted"/>
<gene>
    <name evidence="4" type="primary">RvY_18536-1</name>
    <name evidence="4" type="synonym">RvY_18536.1</name>
    <name evidence="4" type="ORF">RvY_18536</name>
</gene>
<dbReference type="PANTHER" id="PTHR11360">
    <property type="entry name" value="MONOCARBOXYLATE TRANSPORTER"/>
    <property type="match status" value="1"/>
</dbReference>
<protein>
    <recommendedName>
        <fullName evidence="3">Major facilitator superfamily (MFS) profile domain-containing protein</fullName>
    </recommendedName>
</protein>
<dbReference type="EMBL" id="BDGG01000019">
    <property type="protein sequence ID" value="GAV08917.1"/>
    <property type="molecule type" value="Genomic_DNA"/>
</dbReference>
<keyword evidence="2" id="KW-0472">Membrane</keyword>